<accession>A0A183SQX2</accession>
<reference evidence="3" key="1">
    <citation type="submission" date="2016-06" db="UniProtKB">
        <authorList>
            <consortium name="WormBaseParasite"/>
        </authorList>
    </citation>
    <scope>IDENTIFICATION</scope>
</reference>
<proteinExistence type="predicted"/>
<name>A0A183SQX2_SCHSO</name>
<gene>
    <name evidence="1" type="ORF">SSLN_LOCUS6620</name>
</gene>
<dbReference type="Proteomes" id="UP000275846">
    <property type="component" value="Unassembled WGS sequence"/>
</dbReference>
<sequence length="144" mass="16590">MKPRGPRFSCGVRFTIVDIKQLTYRDLEHNLTSSPQTRHLPTYPVTVQTIKKDTGEDLPGDGEQRDSSVVITELPVPLPLVVKDDDRVFEIMRNLSMVPHLLEECCEFRHQSGPGYTHRQFDRRNPTMSTVCSPPRWCRDGNLR</sequence>
<dbReference type="EMBL" id="UYSU01033775">
    <property type="protein sequence ID" value="VDL93005.1"/>
    <property type="molecule type" value="Genomic_DNA"/>
</dbReference>
<organism evidence="3">
    <name type="scientific">Schistocephalus solidus</name>
    <name type="common">Tapeworm</name>
    <dbReference type="NCBI Taxonomy" id="70667"/>
    <lineage>
        <taxon>Eukaryota</taxon>
        <taxon>Metazoa</taxon>
        <taxon>Spiralia</taxon>
        <taxon>Lophotrochozoa</taxon>
        <taxon>Platyhelminthes</taxon>
        <taxon>Cestoda</taxon>
        <taxon>Eucestoda</taxon>
        <taxon>Diphyllobothriidea</taxon>
        <taxon>Diphyllobothriidae</taxon>
        <taxon>Schistocephalus</taxon>
    </lineage>
</organism>
<dbReference type="WBParaSite" id="SSLN_0000682901-mRNA-1">
    <property type="protein sequence ID" value="SSLN_0000682901-mRNA-1"/>
    <property type="gene ID" value="SSLN_0000682901"/>
</dbReference>
<evidence type="ECO:0000313" key="3">
    <source>
        <dbReference type="WBParaSite" id="SSLN_0000682901-mRNA-1"/>
    </source>
</evidence>
<dbReference type="AlphaFoldDB" id="A0A183SQX2"/>
<evidence type="ECO:0000313" key="1">
    <source>
        <dbReference type="EMBL" id="VDL93005.1"/>
    </source>
</evidence>
<protein>
    <submittedName>
        <fullName evidence="3">Ski_Sno domain-containing protein</fullName>
    </submittedName>
</protein>
<reference evidence="1 2" key="2">
    <citation type="submission" date="2018-11" db="EMBL/GenBank/DDBJ databases">
        <authorList>
            <consortium name="Pathogen Informatics"/>
        </authorList>
    </citation>
    <scope>NUCLEOTIDE SEQUENCE [LARGE SCALE GENOMIC DNA]</scope>
    <source>
        <strain evidence="1 2">NST_G2</strain>
    </source>
</reference>
<evidence type="ECO:0000313" key="2">
    <source>
        <dbReference type="Proteomes" id="UP000275846"/>
    </source>
</evidence>
<keyword evidence="2" id="KW-1185">Reference proteome</keyword>